<protein>
    <recommendedName>
        <fullName evidence="7">Ankyrin repeat protein</fullName>
    </recommendedName>
</protein>
<evidence type="ECO:0000313" key="6">
    <source>
        <dbReference type="Proteomes" id="UP000233469"/>
    </source>
</evidence>
<dbReference type="InterPro" id="IPR036770">
    <property type="entry name" value="Ankyrin_rpt-contain_sf"/>
</dbReference>
<reference evidence="2 4" key="4">
    <citation type="submission" date="2017-10" db="EMBL/GenBank/DDBJ databases">
        <title>Genome analyses suggest a sexual origin of heterokaryosis in a supposedly ancient asexual fungus.</title>
        <authorList>
            <person name="Corradi N."/>
            <person name="Sedzielewska K."/>
            <person name="Noel J."/>
            <person name="Charron P."/>
            <person name="Farinelli L."/>
            <person name="Marton T."/>
            <person name="Kruger M."/>
            <person name="Pelin A."/>
            <person name="Brachmann A."/>
            <person name="Corradi N."/>
        </authorList>
    </citation>
    <scope>NUCLEOTIDE SEQUENCE [LARGE SCALE GENOMIC DNA]</scope>
    <source>
        <strain evidence="2 4">A1</strain>
    </source>
</reference>
<organism evidence="2 4">
    <name type="scientific">Rhizophagus irregularis</name>
    <dbReference type="NCBI Taxonomy" id="588596"/>
    <lineage>
        <taxon>Eukaryota</taxon>
        <taxon>Fungi</taxon>
        <taxon>Fungi incertae sedis</taxon>
        <taxon>Mucoromycota</taxon>
        <taxon>Glomeromycotina</taxon>
        <taxon>Glomeromycetes</taxon>
        <taxon>Glomerales</taxon>
        <taxon>Glomeraceae</taxon>
        <taxon>Rhizophagus</taxon>
    </lineage>
</organism>
<evidence type="ECO:0000313" key="3">
    <source>
        <dbReference type="EMBL" id="PKK71302.1"/>
    </source>
</evidence>
<comment type="caution">
    <text evidence="2">The sequence shown here is derived from an EMBL/GenBank/DDBJ whole genome shotgun (WGS) entry which is preliminary data.</text>
</comment>
<dbReference type="EMBL" id="LLXH01000558">
    <property type="protein sequence ID" value="PKC65258.1"/>
    <property type="molecule type" value="Genomic_DNA"/>
</dbReference>
<dbReference type="Proteomes" id="UP000232722">
    <property type="component" value="Unassembled WGS sequence"/>
</dbReference>
<sequence length="105" mass="12110">MDDIEIELFKAVTIGTPTTVHEILERIRQHQGEEDHDIISRVFWRACSEKSSSVESIEYLINTNKINFKYMDDISERTCLHEAAIVGKLPLMKLCVERGVRVDCT</sequence>
<dbReference type="SUPFAM" id="SSF48403">
    <property type="entry name" value="Ankyrin repeat"/>
    <property type="match status" value="1"/>
</dbReference>
<evidence type="ECO:0000313" key="4">
    <source>
        <dbReference type="Proteomes" id="UP000232688"/>
    </source>
</evidence>
<reference evidence="5 6" key="1">
    <citation type="submission" date="2016-04" db="EMBL/GenBank/DDBJ databases">
        <title>Genome analyses suggest a sexual origin of heterokaryosis in a supposedly ancient asexual fungus.</title>
        <authorList>
            <person name="Ropars J."/>
            <person name="Sedzielewska K."/>
            <person name="Noel J."/>
            <person name="Charron P."/>
            <person name="Farinelli L."/>
            <person name="Marton T."/>
            <person name="Kruger M."/>
            <person name="Pelin A."/>
            <person name="Brachmann A."/>
            <person name="Corradi N."/>
        </authorList>
    </citation>
    <scope>NUCLEOTIDE SEQUENCE [LARGE SCALE GENOMIC DNA]</scope>
    <source>
        <strain evidence="1 5">A5</strain>
        <strain evidence="3 6">C2</strain>
    </source>
</reference>
<name>A0A2I1EFD2_9GLOM</name>
<evidence type="ECO:0000313" key="5">
    <source>
        <dbReference type="Proteomes" id="UP000232722"/>
    </source>
</evidence>
<dbReference type="VEuPathDB" id="FungiDB:RhiirFUN_002196"/>
<dbReference type="EMBL" id="LLXL01000531">
    <property type="protein sequence ID" value="PKK71302.1"/>
    <property type="molecule type" value="Genomic_DNA"/>
</dbReference>
<dbReference type="VEuPathDB" id="FungiDB:RhiirA1_420666"/>
<feature type="non-terminal residue" evidence="2">
    <location>
        <position position="105"/>
    </location>
</feature>
<reference evidence="4 6" key="3">
    <citation type="submission" date="2017-10" db="EMBL/GenBank/DDBJ databases">
        <title>Extensive intraspecific genome diversity in a model arbuscular mycorrhizal fungus.</title>
        <authorList>
            <person name="Chen E.C.H."/>
            <person name="Morin E."/>
            <person name="Baudet D."/>
            <person name="Noel J."/>
            <person name="Ndikumana S."/>
            <person name="Charron P."/>
            <person name="St-Onge C."/>
            <person name="Giorgi J."/>
            <person name="Grigoriev I.V."/>
            <person name="Roux C."/>
            <person name="Martin F.M."/>
            <person name="Corradi N."/>
        </authorList>
    </citation>
    <scope>NUCLEOTIDE SEQUENCE [LARGE SCALE GENOMIC DNA]</scope>
    <source>
        <strain evidence="2 4">A1</strain>
        <strain evidence="3 6">C2</strain>
    </source>
</reference>
<evidence type="ECO:0008006" key="7">
    <source>
        <dbReference type="Google" id="ProtNLM"/>
    </source>
</evidence>
<dbReference type="Proteomes" id="UP000233469">
    <property type="component" value="Unassembled WGS sequence"/>
</dbReference>
<dbReference type="AlphaFoldDB" id="A0A2I1EFD2"/>
<evidence type="ECO:0000313" key="1">
    <source>
        <dbReference type="EMBL" id="PKC08580.1"/>
    </source>
</evidence>
<dbReference type="Gene3D" id="1.25.40.20">
    <property type="entry name" value="Ankyrin repeat-containing domain"/>
    <property type="match status" value="1"/>
</dbReference>
<dbReference type="OrthoDB" id="1577640at2759"/>
<evidence type="ECO:0000313" key="2">
    <source>
        <dbReference type="EMBL" id="PKC65258.1"/>
    </source>
</evidence>
<reference evidence="1 5" key="2">
    <citation type="submission" date="2017-09" db="EMBL/GenBank/DDBJ databases">
        <title>Extensive intraspecific genome diversity in a model arbuscular mycorrhizal fungus.</title>
        <authorList>
            <person name="Chen E.C."/>
            <person name="Morin E."/>
            <person name="Beaudet D."/>
            <person name="Noel J."/>
            <person name="Ndikumana S."/>
            <person name="Charron P."/>
            <person name="St-Onge C."/>
            <person name="Giorgi J."/>
            <person name="Grigoriev I.V."/>
            <person name="Roux C."/>
            <person name="Martin F.M."/>
            <person name="Corradi N."/>
        </authorList>
    </citation>
    <scope>NUCLEOTIDE SEQUENCE [LARGE SCALE GENOMIC DNA]</scope>
    <source>
        <strain evidence="1 5">A5</strain>
    </source>
</reference>
<dbReference type="Proteomes" id="UP000232688">
    <property type="component" value="Unassembled WGS sequence"/>
</dbReference>
<proteinExistence type="predicted"/>
<gene>
    <name evidence="2" type="ORF">RhiirA1_420666</name>
    <name evidence="1" type="ORF">RhiirA5_357729</name>
    <name evidence="3" type="ORF">RhiirC2_744914</name>
</gene>
<dbReference type="EMBL" id="LLXJ01000533">
    <property type="protein sequence ID" value="PKC08580.1"/>
    <property type="molecule type" value="Genomic_DNA"/>
</dbReference>
<accession>A0A2I1EFD2</accession>
<dbReference type="VEuPathDB" id="FungiDB:FUN_002140"/>